<evidence type="ECO:0000256" key="3">
    <source>
        <dbReference type="ARBA" id="ARBA00022448"/>
    </source>
</evidence>
<dbReference type="HAMAP" id="MF_00286">
    <property type="entry name" value="DsbB"/>
    <property type="match status" value="1"/>
</dbReference>
<dbReference type="Pfam" id="PF02600">
    <property type="entry name" value="DsbB"/>
    <property type="match status" value="1"/>
</dbReference>
<keyword evidence="5" id="KW-0997">Cell inner membrane</keyword>
<keyword evidence="6 14" id="KW-0812">Transmembrane</keyword>
<evidence type="ECO:0000256" key="10">
    <source>
        <dbReference type="ARBA" id="ARBA00023136"/>
    </source>
</evidence>
<keyword evidence="7 14" id="KW-0249">Electron transport</keyword>
<evidence type="ECO:0000256" key="12">
    <source>
        <dbReference type="ARBA" id="ARBA00023186"/>
    </source>
</evidence>
<evidence type="ECO:0000256" key="7">
    <source>
        <dbReference type="ARBA" id="ARBA00022982"/>
    </source>
</evidence>
<sequence>MGVRAVFALLTLSCAAALAFALYLQHAVGLEPCPLCIFQRVGVMALGVFSLLGWLFAGSLRAARPWAALSALSALGGGAVAAWHVRLQHLPADQVPSCGPGLDYMIETMPFTAMLAKVFKGSGECAVVDWTFAGLSLPELTGLFFAGALALAAWNLFRRA</sequence>
<dbReference type="PANTHER" id="PTHR36570">
    <property type="entry name" value="DISULFIDE BOND FORMATION PROTEIN B"/>
    <property type="match status" value="1"/>
</dbReference>
<dbReference type="GO" id="GO:0015035">
    <property type="term" value="F:protein-disulfide reductase activity"/>
    <property type="evidence" value="ECO:0007669"/>
    <property type="project" value="UniProtKB-UniRule"/>
</dbReference>
<feature type="topological domain" description="Cytoplasmic" evidence="14">
    <location>
        <begin position="159"/>
        <end position="160"/>
    </location>
</feature>
<evidence type="ECO:0000313" key="16">
    <source>
        <dbReference type="EMBL" id="KZE35186.1"/>
    </source>
</evidence>
<evidence type="ECO:0000256" key="15">
    <source>
        <dbReference type="SAM" id="Phobius"/>
    </source>
</evidence>
<dbReference type="InterPro" id="IPR023380">
    <property type="entry name" value="DsbB-like_sf"/>
</dbReference>
<comment type="subcellular location">
    <subcellularLocation>
        <location evidence="1">Cell inner membrane</location>
        <topology evidence="1">Multi-pass membrane protein</topology>
    </subcellularLocation>
    <subcellularLocation>
        <location evidence="14">Cell membrane</location>
        <topology evidence="14">Multi-pass membrane protein</topology>
    </subcellularLocation>
</comment>
<dbReference type="OrthoDB" id="3711263at2"/>
<dbReference type="InterPro" id="IPR022920">
    <property type="entry name" value="Disulphide_bond_form_DsbB"/>
</dbReference>
<keyword evidence="8 14" id="KW-1133">Transmembrane helix</keyword>
<dbReference type="InterPro" id="IPR050183">
    <property type="entry name" value="DsbB"/>
</dbReference>
<dbReference type="GO" id="GO:0005886">
    <property type="term" value="C:plasma membrane"/>
    <property type="evidence" value="ECO:0007669"/>
    <property type="project" value="UniProtKB-SubCell"/>
</dbReference>
<dbReference type="SUPFAM" id="SSF158442">
    <property type="entry name" value="DsbB-like"/>
    <property type="match status" value="1"/>
</dbReference>
<dbReference type="PANTHER" id="PTHR36570:SF3">
    <property type="entry name" value="DISULFIDE BOND FORMATION PROTEIN B"/>
    <property type="match status" value="1"/>
</dbReference>
<feature type="transmembrane region" description="Helical" evidence="15">
    <location>
        <begin position="140"/>
        <end position="157"/>
    </location>
</feature>
<reference evidence="17" key="1">
    <citation type="submission" date="2016-01" db="EMBL/GenBank/DDBJ databases">
        <title>Draft genome of Chromobacterium sp. F49.</title>
        <authorList>
            <person name="Hong K.W."/>
        </authorList>
    </citation>
    <scope>NUCLEOTIDE SEQUENCE [LARGE SCALE GENOMIC DNA]</scope>
    <source>
        <strain evidence="17">CN10</strain>
    </source>
</reference>
<keyword evidence="11 14" id="KW-1015">Disulfide bond</keyword>
<proteinExistence type="inferred from homology"/>
<keyword evidence="10 14" id="KW-0472">Membrane</keyword>
<feature type="disulfide bond" description="Redox-active" evidence="14">
    <location>
        <begin position="33"/>
        <end position="36"/>
    </location>
</feature>
<organism evidence="16 17">
    <name type="scientific">Crenobacter luteus</name>
    <dbReference type="NCBI Taxonomy" id="1452487"/>
    <lineage>
        <taxon>Bacteria</taxon>
        <taxon>Pseudomonadati</taxon>
        <taxon>Pseudomonadota</taxon>
        <taxon>Betaproteobacteria</taxon>
        <taxon>Neisseriales</taxon>
        <taxon>Neisseriaceae</taxon>
        <taxon>Crenobacter</taxon>
    </lineage>
</organism>
<comment type="caution">
    <text evidence="16">The sequence shown here is derived from an EMBL/GenBank/DDBJ whole genome shotgun (WGS) entry which is preliminary data.</text>
</comment>
<dbReference type="InterPro" id="IPR003752">
    <property type="entry name" value="DiS_bond_form_DsbB/BdbC"/>
</dbReference>
<dbReference type="AlphaFoldDB" id="A0A163DRD0"/>
<accession>A0A163DRD0</accession>
<name>A0A163DRD0_9NEIS</name>
<evidence type="ECO:0000256" key="6">
    <source>
        <dbReference type="ARBA" id="ARBA00022692"/>
    </source>
</evidence>
<evidence type="ECO:0000313" key="17">
    <source>
        <dbReference type="Proteomes" id="UP000076625"/>
    </source>
</evidence>
<keyword evidence="12 14" id="KW-0143">Chaperone</keyword>
<keyword evidence="13 14" id="KW-0676">Redox-active center</keyword>
<dbReference type="GO" id="GO:0009055">
    <property type="term" value="F:electron transfer activity"/>
    <property type="evidence" value="ECO:0007669"/>
    <property type="project" value="UniProtKB-UniRule"/>
</dbReference>
<keyword evidence="17" id="KW-1185">Reference proteome</keyword>
<dbReference type="STRING" id="1452487.AVW16_04980"/>
<comment type="caution">
    <text evidence="14">Lacks conserved residue(s) required for the propagation of feature annotation.</text>
</comment>
<evidence type="ECO:0000256" key="13">
    <source>
        <dbReference type="ARBA" id="ARBA00023284"/>
    </source>
</evidence>
<dbReference type="Proteomes" id="UP000076625">
    <property type="component" value="Unassembled WGS sequence"/>
</dbReference>
<gene>
    <name evidence="14" type="primary">dsbB</name>
    <name evidence="16" type="ORF">AVW16_04980</name>
</gene>
<evidence type="ECO:0000256" key="9">
    <source>
        <dbReference type="ARBA" id="ARBA00023002"/>
    </source>
</evidence>
<dbReference type="Gene3D" id="1.20.1550.10">
    <property type="entry name" value="DsbB-like"/>
    <property type="match status" value="1"/>
</dbReference>
<evidence type="ECO:0000256" key="1">
    <source>
        <dbReference type="ARBA" id="ARBA00004429"/>
    </source>
</evidence>
<evidence type="ECO:0000256" key="2">
    <source>
        <dbReference type="ARBA" id="ARBA00008823"/>
    </source>
</evidence>
<keyword evidence="3 14" id="KW-0813">Transport</keyword>
<protein>
    <recommendedName>
        <fullName evidence="14">Disulfide bond formation protein B</fullName>
    </recommendedName>
    <alternativeName>
        <fullName evidence="14">Disulfide oxidoreductase</fullName>
    </alternativeName>
</protein>
<dbReference type="EMBL" id="LQQU01000003">
    <property type="protein sequence ID" value="KZE35186.1"/>
    <property type="molecule type" value="Genomic_DNA"/>
</dbReference>
<comment type="function">
    <text evidence="14">Required for disulfide bond formation in some periplasmic proteins. Acts by oxidizing the DsbA protein.</text>
</comment>
<evidence type="ECO:0000256" key="5">
    <source>
        <dbReference type="ARBA" id="ARBA00022519"/>
    </source>
</evidence>
<evidence type="ECO:0000256" key="14">
    <source>
        <dbReference type="HAMAP-Rule" id="MF_00286"/>
    </source>
</evidence>
<dbReference type="GO" id="GO:0006457">
    <property type="term" value="P:protein folding"/>
    <property type="evidence" value="ECO:0007669"/>
    <property type="project" value="InterPro"/>
</dbReference>
<feature type="transmembrane region" description="Helical" evidence="15">
    <location>
        <begin position="66"/>
        <end position="85"/>
    </location>
</feature>
<comment type="similarity">
    <text evidence="2 14">Belongs to the DsbB family.</text>
</comment>
<evidence type="ECO:0000256" key="8">
    <source>
        <dbReference type="ARBA" id="ARBA00022989"/>
    </source>
</evidence>
<feature type="topological domain" description="Cytoplasmic" evidence="14">
    <location>
        <begin position="1"/>
        <end position="6"/>
    </location>
</feature>
<keyword evidence="9 14" id="KW-0560">Oxidoreductase</keyword>
<keyword evidence="4 14" id="KW-1003">Cell membrane</keyword>
<evidence type="ECO:0000256" key="4">
    <source>
        <dbReference type="ARBA" id="ARBA00022475"/>
    </source>
</evidence>
<feature type="transmembrane region" description="Helical" evidence="15">
    <location>
        <begin position="37"/>
        <end position="57"/>
    </location>
</feature>
<feature type="topological domain" description="Periplasmic" evidence="14">
    <location>
        <begin position="24"/>
        <end position="41"/>
    </location>
</feature>
<evidence type="ECO:0000256" key="11">
    <source>
        <dbReference type="ARBA" id="ARBA00023157"/>
    </source>
</evidence>